<organism evidence="1 2">
    <name type="scientific">Patellaria atrata CBS 101060</name>
    <dbReference type="NCBI Taxonomy" id="1346257"/>
    <lineage>
        <taxon>Eukaryota</taxon>
        <taxon>Fungi</taxon>
        <taxon>Dikarya</taxon>
        <taxon>Ascomycota</taxon>
        <taxon>Pezizomycotina</taxon>
        <taxon>Dothideomycetes</taxon>
        <taxon>Dothideomycetes incertae sedis</taxon>
        <taxon>Patellariales</taxon>
        <taxon>Patellariaceae</taxon>
        <taxon>Patellaria</taxon>
    </lineage>
</organism>
<feature type="non-terminal residue" evidence="1">
    <location>
        <position position="166"/>
    </location>
</feature>
<protein>
    <submittedName>
        <fullName evidence="1">Uncharacterized protein</fullName>
    </submittedName>
</protein>
<keyword evidence="2" id="KW-1185">Reference proteome</keyword>
<name>A0A9P4SF42_9PEZI</name>
<reference evidence="1" key="1">
    <citation type="journal article" date="2020" name="Stud. Mycol.">
        <title>101 Dothideomycetes genomes: a test case for predicting lifestyles and emergence of pathogens.</title>
        <authorList>
            <person name="Haridas S."/>
            <person name="Albert R."/>
            <person name="Binder M."/>
            <person name="Bloem J."/>
            <person name="Labutti K."/>
            <person name="Salamov A."/>
            <person name="Andreopoulos B."/>
            <person name="Baker S."/>
            <person name="Barry K."/>
            <person name="Bills G."/>
            <person name="Bluhm B."/>
            <person name="Cannon C."/>
            <person name="Castanera R."/>
            <person name="Culley D."/>
            <person name="Daum C."/>
            <person name="Ezra D."/>
            <person name="Gonzalez J."/>
            <person name="Henrissat B."/>
            <person name="Kuo A."/>
            <person name="Liang C."/>
            <person name="Lipzen A."/>
            <person name="Lutzoni F."/>
            <person name="Magnuson J."/>
            <person name="Mondo S."/>
            <person name="Nolan M."/>
            <person name="Ohm R."/>
            <person name="Pangilinan J."/>
            <person name="Park H.-J."/>
            <person name="Ramirez L."/>
            <person name="Alfaro M."/>
            <person name="Sun H."/>
            <person name="Tritt A."/>
            <person name="Yoshinaga Y."/>
            <person name="Zwiers L.-H."/>
            <person name="Turgeon B."/>
            <person name="Goodwin S."/>
            <person name="Spatafora J."/>
            <person name="Crous P."/>
            <person name="Grigoriev I."/>
        </authorList>
    </citation>
    <scope>NUCLEOTIDE SEQUENCE</scope>
    <source>
        <strain evidence="1">CBS 101060</strain>
    </source>
</reference>
<dbReference type="Proteomes" id="UP000799429">
    <property type="component" value="Unassembled WGS sequence"/>
</dbReference>
<dbReference type="OrthoDB" id="5194044at2759"/>
<comment type="caution">
    <text evidence="1">The sequence shown here is derived from an EMBL/GenBank/DDBJ whole genome shotgun (WGS) entry which is preliminary data.</text>
</comment>
<dbReference type="AlphaFoldDB" id="A0A9P4SF42"/>
<dbReference type="EMBL" id="MU006091">
    <property type="protein sequence ID" value="KAF2841159.1"/>
    <property type="molecule type" value="Genomic_DNA"/>
</dbReference>
<evidence type="ECO:0000313" key="2">
    <source>
        <dbReference type="Proteomes" id="UP000799429"/>
    </source>
</evidence>
<feature type="non-terminal residue" evidence="1">
    <location>
        <position position="1"/>
    </location>
</feature>
<accession>A0A9P4SF42</accession>
<proteinExistence type="predicted"/>
<evidence type="ECO:0000313" key="1">
    <source>
        <dbReference type="EMBL" id="KAF2841159.1"/>
    </source>
</evidence>
<sequence length="166" mass="19089">YHPSPSHFAQPPNPYCYWPPVNPYAYYQPQSPGYWAPFAQQAPQPHTPTVAAPQYPGTGPHGYLYGYPPTFAPAINPSGDTKHNHWYGRSKAEVQEDNRKIATATGVYEFNELVPKDPTDDQQFWVVELDGSHVLRNFKTIEKVCRPGRWAVHPEKNNYLYFIREK</sequence>
<gene>
    <name evidence="1" type="ORF">M501DRAFT_917251</name>
</gene>